<evidence type="ECO:0000313" key="2">
    <source>
        <dbReference type="EMBL" id="TGE05598.1"/>
    </source>
</evidence>
<dbReference type="RefSeq" id="WP_135435911.1">
    <property type="nucleotide sequence ID" value="NZ_SRLA01000004.1"/>
</dbReference>
<sequence length="168" mass="18314">MSTLKTLGMAPATPAALFATTTAEAPITMAQRSRATGRIHTHRPRPTNNLDPEKRQRAGALIELMAGSAFSLDYSLRQMTYLGVMKQAAKQQLGLTTAHVDKLMVAIQAHFGLEDSDYFNQLSDSVGEALRLFCSLDAGQKQAAMTHMQEMAKANLVYIPAPTPYSED</sequence>
<protein>
    <submittedName>
        <fullName evidence="2">Uncharacterized protein</fullName>
    </submittedName>
</protein>
<gene>
    <name evidence="2" type="ORF">EU556_20060</name>
</gene>
<evidence type="ECO:0000256" key="1">
    <source>
        <dbReference type="SAM" id="MobiDB-lite"/>
    </source>
</evidence>
<proteinExistence type="predicted"/>
<comment type="caution">
    <text evidence="2">The sequence shown here is derived from an EMBL/GenBank/DDBJ whole genome shotgun (WGS) entry which is preliminary data.</text>
</comment>
<evidence type="ECO:0000313" key="3">
    <source>
        <dbReference type="Proteomes" id="UP000298337"/>
    </source>
</evidence>
<accession>A0A4Z0P3S2</accession>
<feature type="region of interest" description="Disordered" evidence="1">
    <location>
        <begin position="29"/>
        <end position="54"/>
    </location>
</feature>
<keyword evidence="3" id="KW-1185">Reference proteome</keyword>
<reference evidence="2 3" key="1">
    <citation type="submission" date="2019-04" db="EMBL/GenBank/DDBJ databases">
        <authorList>
            <person name="Feng G."/>
            <person name="Zhang J."/>
            <person name="Zhu H."/>
        </authorList>
    </citation>
    <scope>NUCLEOTIDE SEQUENCE [LARGE SCALE GENOMIC DNA]</scope>
    <source>
        <strain evidence="2 3">92R-1</strain>
    </source>
</reference>
<dbReference type="AlphaFoldDB" id="A0A4Z0P3S2"/>
<dbReference type="Proteomes" id="UP000298337">
    <property type="component" value="Unassembled WGS sequence"/>
</dbReference>
<name>A0A4Z0P3S2_9BACT</name>
<dbReference type="EMBL" id="SRLA01000004">
    <property type="protein sequence ID" value="TGE05598.1"/>
    <property type="molecule type" value="Genomic_DNA"/>
</dbReference>
<organism evidence="2 3">
    <name type="scientific">Hymenobacter fodinae</name>
    <dbReference type="NCBI Taxonomy" id="2510796"/>
    <lineage>
        <taxon>Bacteria</taxon>
        <taxon>Pseudomonadati</taxon>
        <taxon>Bacteroidota</taxon>
        <taxon>Cytophagia</taxon>
        <taxon>Cytophagales</taxon>
        <taxon>Hymenobacteraceae</taxon>
        <taxon>Hymenobacter</taxon>
    </lineage>
</organism>
<feature type="compositionally biased region" description="Basic residues" evidence="1">
    <location>
        <begin position="35"/>
        <end position="45"/>
    </location>
</feature>